<keyword evidence="1" id="KW-0732">Signal</keyword>
<reference evidence="2 3" key="1">
    <citation type="submission" date="2016-11" db="EMBL/GenBank/DDBJ databases">
        <authorList>
            <person name="Jaros S."/>
            <person name="Januszkiewicz K."/>
            <person name="Wedrychowicz H."/>
        </authorList>
    </citation>
    <scope>NUCLEOTIDE SEQUENCE [LARGE SCALE GENOMIC DNA]</scope>
    <source>
        <strain evidence="2 3">DSM 24574</strain>
    </source>
</reference>
<dbReference type="EMBL" id="FQWQ01000003">
    <property type="protein sequence ID" value="SHH55619.1"/>
    <property type="molecule type" value="Genomic_DNA"/>
</dbReference>
<dbReference type="RefSeq" id="WP_073138147.1">
    <property type="nucleotide sequence ID" value="NZ_FQWQ01000003.1"/>
</dbReference>
<dbReference type="InterPro" id="IPR018707">
    <property type="entry name" value="LpxR"/>
</dbReference>
<accession>A0A1M5TY06</accession>
<organism evidence="2 3">
    <name type="scientific">Chryseolinea serpens</name>
    <dbReference type="NCBI Taxonomy" id="947013"/>
    <lineage>
        <taxon>Bacteria</taxon>
        <taxon>Pseudomonadati</taxon>
        <taxon>Bacteroidota</taxon>
        <taxon>Cytophagia</taxon>
        <taxon>Cytophagales</taxon>
        <taxon>Fulvivirgaceae</taxon>
        <taxon>Chryseolinea</taxon>
    </lineage>
</organism>
<dbReference type="Pfam" id="PF09982">
    <property type="entry name" value="LpxR"/>
    <property type="match status" value="1"/>
</dbReference>
<sequence length="336" mass="38493">MKSFTICASFVLSFLLLFTAHVHAQSTAPSKLFRFYEDNDFLNVTGHGTDRAYTNGTRMDLFYQRKKQHHFFLDKLLPKAGEGSVDVYGWSVVQLMVTPNNISIPEYQPNDYAYAGALFAMRSHYSFNPTKKFSYQTELVAGVRGPAALAQQTQTAMHKLIHYQKPMGWDNQLDTQPLLNVNFAAEKNLLSWHNVVEINAGAQVRVGSMMDALAIYPMLRVGRMAPYFNGYLSQYSAFVRNNKQVRTQYYFVFKPINTFVVHNALLKGDREHYPRSATDRADNTSERIAHRVMDLQFGVVLSHGNFSVSYLQTYSTTYRKGLYKHTVGTLTLHFLW</sequence>
<dbReference type="Gene3D" id="2.40.128.140">
    <property type="entry name" value="Outer membrane protein"/>
    <property type="match status" value="1"/>
</dbReference>
<feature type="signal peptide" evidence="1">
    <location>
        <begin position="1"/>
        <end position="24"/>
    </location>
</feature>
<feature type="chain" id="PRO_5012997099" description="Lipid A deacylase LpxR family protein" evidence="1">
    <location>
        <begin position="25"/>
        <end position="336"/>
    </location>
</feature>
<dbReference type="OrthoDB" id="622552at2"/>
<keyword evidence="3" id="KW-1185">Reference proteome</keyword>
<evidence type="ECO:0008006" key="4">
    <source>
        <dbReference type="Google" id="ProtNLM"/>
    </source>
</evidence>
<evidence type="ECO:0000256" key="1">
    <source>
        <dbReference type="SAM" id="SignalP"/>
    </source>
</evidence>
<dbReference type="STRING" id="947013.SAMN04488109_4344"/>
<evidence type="ECO:0000313" key="2">
    <source>
        <dbReference type="EMBL" id="SHH55619.1"/>
    </source>
</evidence>
<gene>
    <name evidence="2" type="ORF">SAMN04488109_4344</name>
</gene>
<dbReference type="InterPro" id="IPR037107">
    <property type="entry name" value="Put_OMP_sf"/>
</dbReference>
<proteinExistence type="predicted"/>
<dbReference type="AlphaFoldDB" id="A0A1M5TY06"/>
<protein>
    <recommendedName>
        <fullName evidence="4">Lipid A deacylase LpxR family protein</fullName>
    </recommendedName>
</protein>
<name>A0A1M5TY06_9BACT</name>
<evidence type="ECO:0000313" key="3">
    <source>
        <dbReference type="Proteomes" id="UP000184212"/>
    </source>
</evidence>
<dbReference type="Proteomes" id="UP000184212">
    <property type="component" value="Unassembled WGS sequence"/>
</dbReference>